<gene>
    <name evidence="3" type="ORF">T4A_1298</name>
    <name evidence="4" type="ORF">T4D_2671</name>
    <name evidence="2" type="ORF">T4E_2213</name>
</gene>
<evidence type="ECO:0000313" key="6">
    <source>
        <dbReference type="Proteomes" id="UP000054815"/>
    </source>
</evidence>
<evidence type="ECO:0000313" key="5">
    <source>
        <dbReference type="Proteomes" id="UP000054632"/>
    </source>
</evidence>
<dbReference type="OrthoDB" id="5919877at2759"/>
<proteinExistence type="predicted"/>
<organism evidence="4 7">
    <name type="scientific">Trichinella pseudospiralis</name>
    <name type="common">Parasitic roundworm</name>
    <dbReference type="NCBI Taxonomy" id="6337"/>
    <lineage>
        <taxon>Eukaryota</taxon>
        <taxon>Metazoa</taxon>
        <taxon>Ecdysozoa</taxon>
        <taxon>Nematoda</taxon>
        <taxon>Enoplea</taxon>
        <taxon>Dorylaimia</taxon>
        <taxon>Trichinellida</taxon>
        <taxon>Trichinellidae</taxon>
        <taxon>Trichinella</taxon>
    </lineage>
</organism>
<sequence>MSEHGISKSLPKMCKQEHINIYSGRQRPRSSARLARMPFEIWWLFTTKAIIDVITLNPKIYIRKIRAQYIRERRAKDTDEDEIKALLGLLLLTGIFRSSRLNLCNFSNIDGTGVEIFSSKMSLQRLRFLLRCMRFDDHATRSGRKLQDKLIIGCATNFLSHCFFN</sequence>
<dbReference type="Proteomes" id="UP000054815">
    <property type="component" value="Unassembled WGS sequence"/>
</dbReference>
<keyword evidence="7" id="KW-1185">Reference proteome</keyword>
<evidence type="ECO:0000259" key="1">
    <source>
        <dbReference type="Pfam" id="PF13843"/>
    </source>
</evidence>
<accession>A0A0V1FBZ2</accession>
<dbReference type="Proteomes" id="UP000054995">
    <property type="component" value="Unassembled WGS sequence"/>
</dbReference>
<evidence type="ECO:0000313" key="2">
    <source>
        <dbReference type="EMBL" id="KRY01025.1"/>
    </source>
</evidence>
<dbReference type="EMBL" id="JYDU01000005">
    <property type="protein sequence ID" value="KRY01025.1"/>
    <property type="molecule type" value="Genomic_DNA"/>
</dbReference>
<evidence type="ECO:0000313" key="3">
    <source>
        <dbReference type="EMBL" id="KRY69980.1"/>
    </source>
</evidence>
<protein>
    <recommendedName>
        <fullName evidence="1">PiggyBac transposable element-derived protein domain-containing protein</fullName>
    </recommendedName>
</protein>
<feature type="domain" description="PiggyBac transposable element-derived protein" evidence="1">
    <location>
        <begin position="44"/>
        <end position="143"/>
    </location>
</feature>
<evidence type="ECO:0000313" key="4">
    <source>
        <dbReference type="EMBL" id="KRY83610.1"/>
    </source>
</evidence>
<dbReference type="EMBL" id="JYDR01000081">
    <property type="protein sequence ID" value="KRY69980.1"/>
    <property type="molecule type" value="Genomic_DNA"/>
</dbReference>
<reference evidence="5 6" key="1">
    <citation type="submission" date="2015-01" db="EMBL/GenBank/DDBJ databases">
        <title>Evolution of Trichinella species and genotypes.</title>
        <authorList>
            <person name="Korhonen P.K."/>
            <person name="Edoardo P."/>
            <person name="Giuseppe L.R."/>
            <person name="Gasser R.B."/>
        </authorList>
    </citation>
    <scope>NUCLEOTIDE SEQUENCE [LARGE SCALE GENOMIC DNA]</scope>
    <source>
        <strain evidence="3">ISS13</strain>
        <strain evidence="2">ISS141</strain>
        <strain evidence="4">ISS470</strain>
    </source>
</reference>
<dbReference type="InterPro" id="IPR029526">
    <property type="entry name" value="PGBD"/>
</dbReference>
<dbReference type="STRING" id="6337.A0A0V1FBZ2"/>
<dbReference type="AlphaFoldDB" id="A0A0V1FBZ2"/>
<dbReference type="EMBL" id="JYDT01000136">
    <property type="protein sequence ID" value="KRY83610.1"/>
    <property type="molecule type" value="Genomic_DNA"/>
</dbReference>
<name>A0A0V1FBZ2_TRIPS</name>
<comment type="caution">
    <text evidence="4">The sequence shown here is derived from an EMBL/GenBank/DDBJ whole genome shotgun (WGS) entry which is preliminary data.</text>
</comment>
<dbReference type="Proteomes" id="UP000054632">
    <property type="component" value="Unassembled WGS sequence"/>
</dbReference>
<dbReference type="Pfam" id="PF13843">
    <property type="entry name" value="DDE_Tnp_1_7"/>
    <property type="match status" value="1"/>
</dbReference>
<evidence type="ECO:0000313" key="7">
    <source>
        <dbReference type="Proteomes" id="UP000054995"/>
    </source>
</evidence>